<dbReference type="EMBL" id="CP079955">
    <property type="protein sequence ID" value="QYA32847.1"/>
    <property type="molecule type" value="Genomic_DNA"/>
</dbReference>
<sequence length="451" mass="52910">MTKKQKPTELIEFASEIRKEHNTKIIKFEKGTSDFFDGGTFLHDEFAQYMLQRYKFTILDGDALHYFEDTHYVYVDMNKFRRILVDEIPIIKENQRKEVFYSLMARAKQGHRSSPRYIAMKNGVFDVETMQLDKNHSNYVITNYVNITYDKEAYSKDLNRFLNEISNHDKDIRKLLEESVGYGLYASTFMQKCFILYAPGSNGKSTWFSLLYQFFGEDNITPLSLQDTQHEFKLFGLLNKMVAIGDDISATRIEEAENFKKLVTGDPIYCNRKYQDPLSLKNYATLMYSSNQLPNIKDTTHGLYRRLIIIPFMNTFSKEKGNLDLSIVEKLDNHIVRSHLFNLAIEGLQRVMEHKQFTEPEAVKKALQDYQKENNIVVEFVEDIGINKVVDQDKTEVFEQFKWWLERNGLKNKSAKYLTNELNKVYGLEVKQSSKRVNGIPTNIRIYKKAK</sequence>
<evidence type="ECO:0000256" key="3">
    <source>
        <dbReference type="ARBA" id="ARBA00022840"/>
    </source>
</evidence>
<evidence type="ECO:0000313" key="5">
    <source>
        <dbReference type="EMBL" id="QYA32847.1"/>
    </source>
</evidence>
<reference evidence="5" key="1">
    <citation type="submission" date="2021-07" db="EMBL/GenBank/DDBJ databases">
        <title>Prevalence and characterization of methicillin-resistant Macrococcus spp. in food producing animals and meat in Switzerland in 2019.</title>
        <authorList>
            <person name="Keller J.E."/>
            <person name="Schwendener S."/>
            <person name="Neuenschwander J."/>
            <person name="Overesch G."/>
            <person name="Perreten V."/>
        </authorList>
    </citation>
    <scope>NUCLEOTIDE SEQUENCE</scope>
    <source>
        <strain evidence="5">19Msa1099</strain>
    </source>
</reference>
<evidence type="ECO:0000259" key="4">
    <source>
        <dbReference type="PROSITE" id="PS51206"/>
    </source>
</evidence>
<feature type="domain" description="SF3 helicase" evidence="4">
    <location>
        <begin position="171"/>
        <end position="325"/>
    </location>
</feature>
<dbReference type="InterPro" id="IPR051620">
    <property type="entry name" value="ORF904-like_C"/>
</dbReference>
<dbReference type="Pfam" id="PF08706">
    <property type="entry name" value="D5_N"/>
    <property type="match status" value="1"/>
</dbReference>
<gene>
    <name evidence="5" type="ORF">KYI10_11105</name>
</gene>
<keyword evidence="3" id="KW-0067">ATP-binding</keyword>
<dbReference type="AlphaFoldDB" id="A0AAT9P5D6"/>
<dbReference type="InterPro" id="IPR006500">
    <property type="entry name" value="Helicase_put_C_phage/plasmid"/>
</dbReference>
<evidence type="ECO:0000256" key="1">
    <source>
        <dbReference type="ARBA" id="ARBA00022741"/>
    </source>
</evidence>
<dbReference type="NCBIfam" id="TIGR01613">
    <property type="entry name" value="primase_Cterm"/>
    <property type="match status" value="1"/>
</dbReference>
<dbReference type="PROSITE" id="PS51206">
    <property type="entry name" value="SF3_HELICASE_1"/>
    <property type="match status" value="1"/>
</dbReference>
<dbReference type="Pfam" id="PF19263">
    <property type="entry name" value="DUF5906"/>
    <property type="match status" value="1"/>
</dbReference>
<evidence type="ECO:0000256" key="2">
    <source>
        <dbReference type="ARBA" id="ARBA00022801"/>
    </source>
</evidence>
<keyword evidence="1" id="KW-0547">Nucleotide-binding</keyword>
<proteinExistence type="predicted"/>
<dbReference type="InterPro" id="IPR045455">
    <property type="entry name" value="NrS-1_pol-like_helicase"/>
</dbReference>
<dbReference type="InterPro" id="IPR014818">
    <property type="entry name" value="Phage/plasmid_primase_P4_C"/>
</dbReference>
<organism evidence="5">
    <name type="scientific">Macrococcus psychrotolerans</name>
    <dbReference type="NCBI Taxonomy" id="3039389"/>
    <lineage>
        <taxon>Bacteria</taxon>
        <taxon>Bacillati</taxon>
        <taxon>Bacillota</taxon>
        <taxon>Bacilli</taxon>
        <taxon>Bacillales</taxon>
        <taxon>Staphylococcaceae</taxon>
        <taxon>Macrococcus</taxon>
    </lineage>
</organism>
<dbReference type="PANTHER" id="PTHR35372">
    <property type="entry name" value="ATP BINDING PROTEIN-RELATED"/>
    <property type="match status" value="1"/>
</dbReference>
<dbReference type="InterPro" id="IPR014015">
    <property type="entry name" value="Helicase_SF3_DNA-vir"/>
</dbReference>
<name>A0AAT9P5D6_9STAP</name>
<dbReference type="GO" id="GO:0005524">
    <property type="term" value="F:ATP binding"/>
    <property type="evidence" value="ECO:0007669"/>
    <property type="project" value="UniProtKB-KW"/>
</dbReference>
<dbReference type="SMART" id="SM00885">
    <property type="entry name" value="D5_N"/>
    <property type="match status" value="1"/>
</dbReference>
<dbReference type="GO" id="GO:0016787">
    <property type="term" value="F:hydrolase activity"/>
    <property type="evidence" value="ECO:0007669"/>
    <property type="project" value="UniProtKB-KW"/>
</dbReference>
<dbReference type="PANTHER" id="PTHR35372:SF2">
    <property type="entry name" value="SF3 HELICASE DOMAIN-CONTAINING PROTEIN"/>
    <property type="match status" value="1"/>
</dbReference>
<protein>
    <submittedName>
        <fullName evidence="5">Phage/plasmid primase, P4 family</fullName>
    </submittedName>
</protein>
<accession>A0AAT9P5D6</accession>
<keyword evidence="2" id="KW-0378">Hydrolase</keyword>